<dbReference type="InterPro" id="IPR012834">
    <property type="entry name" value="FlgG_G_neg"/>
</dbReference>
<dbReference type="GO" id="GO:0071978">
    <property type="term" value="P:bacterial-type flagellum-dependent swarming motility"/>
    <property type="evidence" value="ECO:0007669"/>
    <property type="project" value="TreeGrafter"/>
</dbReference>
<dbReference type="SUPFAM" id="SSF117143">
    <property type="entry name" value="Flagellar hook protein flgE"/>
    <property type="match status" value="1"/>
</dbReference>
<keyword evidence="8" id="KW-0282">Flagellum</keyword>
<dbReference type="EMBL" id="CP002736">
    <property type="protein sequence ID" value="AEF94623.1"/>
    <property type="molecule type" value="Genomic_DNA"/>
</dbReference>
<keyword evidence="4" id="KW-0975">Bacterial flagellum</keyword>
<evidence type="ECO:0000313" key="8">
    <source>
        <dbReference type="EMBL" id="AEF94623.1"/>
    </source>
</evidence>
<dbReference type="HOGENOM" id="CLU_013687_0_1_9"/>
<dbReference type="PANTHER" id="PTHR30435">
    <property type="entry name" value="FLAGELLAR PROTEIN"/>
    <property type="match status" value="1"/>
</dbReference>
<keyword evidence="8" id="KW-0966">Cell projection</keyword>
<evidence type="ECO:0000256" key="4">
    <source>
        <dbReference type="RuleBase" id="RU362116"/>
    </source>
</evidence>
<name>F6B7Y6_DESCC</name>
<dbReference type="AlphaFoldDB" id="F6B7Y6"/>
<dbReference type="eggNOG" id="COG4786">
    <property type="taxonomic scope" value="Bacteria"/>
</dbReference>
<dbReference type="PANTHER" id="PTHR30435:SF19">
    <property type="entry name" value="FLAGELLAR BASAL-BODY ROD PROTEIN FLGG"/>
    <property type="match status" value="1"/>
</dbReference>
<comment type="subcellular location">
    <subcellularLocation>
        <location evidence="4">Bacterial flagellum basal body</location>
    </subcellularLocation>
</comment>
<evidence type="ECO:0000313" key="9">
    <source>
        <dbReference type="Proteomes" id="UP000009226"/>
    </source>
</evidence>
<dbReference type="InterPro" id="IPR020013">
    <property type="entry name" value="Flagellar_FlgE/F/G"/>
</dbReference>
<dbReference type="KEGG" id="dca:Desca_1776"/>
<comment type="similarity">
    <text evidence="1 4">Belongs to the flagella basal body rod proteins family.</text>
</comment>
<dbReference type="STRING" id="868595.Desca_1776"/>
<dbReference type="Pfam" id="PF06429">
    <property type="entry name" value="Flg_bbr_C"/>
    <property type="match status" value="1"/>
</dbReference>
<evidence type="ECO:0000259" key="6">
    <source>
        <dbReference type="Pfam" id="PF06429"/>
    </source>
</evidence>
<reference evidence="8 9" key="1">
    <citation type="submission" date="2011-05" db="EMBL/GenBank/DDBJ databases">
        <title>Complete sequence of Desulfotomaculum carboxydivorans CO-1-SRB.</title>
        <authorList>
            <consortium name="US DOE Joint Genome Institute"/>
            <person name="Lucas S."/>
            <person name="Han J."/>
            <person name="Lapidus A."/>
            <person name="Cheng J.-F."/>
            <person name="Goodwin L."/>
            <person name="Pitluck S."/>
            <person name="Peters L."/>
            <person name="Mikhailova N."/>
            <person name="Lu M."/>
            <person name="Han C."/>
            <person name="Tapia R."/>
            <person name="Land M."/>
            <person name="Hauser L."/>
            <person name="Kyrpides N."/>
            <person name="Ivanova N."/>
            <person name="Pagani I."/>
            <person name="Stams A."/>
            <person name="Plugge C."/>
            <person name="Muyzer G."/>
            <person name="Kuever J."/>
            <person name="Parshina S."/>
            <person name="Ivanova A."/>
            <person name="Nazina T."/>
            <person name="Woyke T."/>
        </authorList>
    </citation>
    <scope>NUCLEOTIDE SEQUENCE [LARGE SCALE GENOMIC DNA]</scope>
    <source>
        <strain evidence="9">DSM 14880 / VKM B-2319 / CO-1-SRB</strain>
    </source>
</reference>
<dbReference type="InterPro" id="IPR010930">
    <property type="entry name" value="Flg_bb/hook_C_dom"/>
</dbReference>
<dbReference type="NCBIfam" id="TIGR03506">
    <property type="entry name" value="FlgEFG_subfam"/>
    <property type="match status" value="2"/>
</dbReference>
<dbReference type="InterPro" id="IPR053967">
    <property type="entry name" value="LlgE_F_G-like_D1"/>
</dbReference>
<protein>
    <recommendedName>
        <fullName evidence="2 3">Flagellar basal-body rod protein FlgG</fullName>
    </recommendedName>
</protein>
<dbReference type="Pfam" id="PF00460">
    <property type="entry name" value="Flg_bb_rod"/>
    <property type="match status" value="1"/>
</dbReference>
<feature type="domain" description="Flagellar basal-body/hook protein C-terminal" evidence="6">
    <location>
        <begin position="213"/>
        <end position="258"/>
    </location>
</feature>
<gene>
    <name evidence="8" type="ordered locus">Desca_1776</name>
</gene>
<dbReference type="RefSeq" id="WP_013810364.1">
    <property type="nucleotide sequence ID" value="NC_015565.1"/>
</dbReference>
<proteinExistence type="inferred from homology"/>
<dbReference type="InterPro" id="IPR037925">
    <property type="entry name" value="FlgE/F/G-like"/>
</dbReference>
<dbReference type="Proteomes" id="UP000009226">
    <property type="component" value="Chromosome"/>
</dbReference>
<evidence type="ECO:0000256" key="1">
    <source>
        <dbReference type="ARBA" id="ARBA00009677"/>
    </source>
</evidence>
<organism evidence="8 9">
    <name type="scientific">Desulfotomaculum nigrificans (strain DSM 14880 / VKM B-2319 / CO-1-SRB)</name>
    <name type="common">Desulfotomaculum carboxydivorans</name>
    <dbReference type="NCBI Taxonomy" id="868595"/>
    <lineage>
        <taxon>Bacteria</taxon>
        <taxon>Bacillati</taxon>
        <taxon>Bacillota</taxon>
        <taxon>Clostridia</taxon>
        <taxon>Eubacteriales</taxon>
        <taxon>Desulfotomaculaceae</taxon>
        <taxon>Desulfotomaculum</taxon>
    </lineage>
</organism>
<keyword evidence="8" id="KW-0969">Cilium</keyword>
<accession>F6B7Y6</accession>
<evidence type="ECO:0000259" key="5">
    <source>
        <dbReference type="Pfam" id="PF00460"/>
    </source>
</evidence>
<dbReference type="Pfam" id="PF22692">
    <property type="entry name" value="LlgE_F_G_D1"/>
    <property type="match status" value="1"/>
</dbReference>
<dbReference type="NCBIfam" id="TIGR02488">
    <property type="entry name" value="flgG_G_neg"/>
    <property type="match status" value="1"/>
</dbReference>
<evidence type="ECO:0000259" key="7">
    <source>
        <dbReference type="Pfam" id="PF22692"/>
    </source>
</evidence>
<feature type="domain" description="Flagellar basal body rod protein N-terminal" evidence="5">
    <location>
        <begin position="6"/>
        <end position="36"/>
    </location>
</feature>
<evidence type="ECO:0000256" key="3">
    <source>
        <dbReference type="NCBIfam" id="TIGR02488"/>
    </source>
</evidence>
<keyword evidence="9" id="KW-1185">Reference proteome</keyword>
<dbReference type="InterPro" id="IPR001444">
    <property type="entry name" value="Flag_bb_rod_N"/>
</dbReference>
<sequence>MIIKTLATGASGMRAFQMKLDTIGNNIANINTTAYKRSRIEFAEMMRQAMGDQGIPAASDPRPAGGSGVKMVSVARLVEQGDLLQTGRDLDLAIEGEGYFKVISPEDDREYYTRDGCFYLNNEGIIVNANGYKLEPEINLKDGNYVAIRIDEKGKVQGKTAEGDFQDIDEITLYTFPAPANLLDEGNNLYSPTAASGEATEGTPGEDGVGLIRQGYLERSNVDLAQEMLGMIEAQRAYAANARTIQTADEMWDRANNLRK</sequence>
<dbReference type="GO" id="GO:0009426">
    <property type="term" value="C:bacterial-type flagellum basal body, distal rod"/>
    <property type="evidence" value="ECO:0007669"/>
    <property type="project" value="UniProtKB-UniRule"/>
</dbReference>
<feature type="domain" description="Flagellar hook protein FlgE/F/G-like D1" evidence="7">
    <location>
        <begin position="93"/>
        <end position="157"/>
    </location>
</feature>
<evidence type="ECO:0000256" key="2">
    <source>
        <dbReference type="ARBA" id="ARBA00017948"/>
    </source>
</evidence>